<sequence length="181" mass="20488">MAATTGLTLLVLLLYCGQGADLPPINMSSASSNEMPANLSNLDDDMATIFDEILVQEMLEPNRSSFFEAQKPLPTLPTITTSTTLTTTPTKRKKARIKMNYQASTNKKMQHESQLSAKKDDKLFFNDEDKEILYQIKSLAALERIIESLRKSLGSSLMKRRKKYKHLFRGGKSRKRRESPD</sequence>
<organism evidence="1">
    <name type="scientific">Ovis aries</name>
    <name type="common">Sheep</name>
    <dbReference type="NCBI Taxonomy" id="9940"/>
    <lineage>
        <taxon>Eukaryota</taxon>
        <taxon>Metazoa</taxon>
        <taxon>Chordata</taxon>
        <taxon>Craniata</taxon>
        <taxon>Vertebrata</taxon>
        <taxon>Euteleostomi</taxon>
        <taxon>Mammalia</taxon>
        <taxon>Eutheria</taxon>
        <taxon>Laurasiatheria</taxon>
        <taxon>Artiodactyla</taxon>
        <taxon>Ruminantia</taxon>
        <taxon>Pecora</taxon>
        <taxon>Bovidae</taxon>
        <taxon>Caprinae</taxon>
        <taxon>Ovis</taxon>
    </lineage>
</organism>
<protein>
    <submittedName>
        <fullName evidence="1">Uncharacterized protein</fullName>
    </submittedName>
</protein>
<reference evidence="1" key="2">
    <citation type="submission" date="2025-08" db="UniProtKB">
        <authorList>
            <consortium name="Ensembl"/>
        </authorList>
    </citation>
    <scope>IDENTIFICATION</scope>
</reference>
<name>A0AC11CSS3_SHEEP</name>
<evidence type="ECO:0000313" key="1">
    <source>
        <dbReference type="Ensembl" id="ENSOARP00020034849.1"/>
    </source>
</evidence>
<reference evidence="1" key="3">
    <citation type="submission" date="2025-09" db="UniProtKB">
        <authorList>
            <consortium name="Ensembl"/>
        </authorList>
    </citation>
    <scope>IDENTIFICATION</scope>
</reference>
<accession>A0AC11CSS3</accession>
<proteinExistence type="predicted"/>
<dbReference type="Ensembl" id="ENSOART00020042470.1">
    <property type="protein sequence ID" value="ENSOARP00020034849.1"/>
    <property type="gene ID" value="ENSOARG00020031702.1"/>
</dbReference>
<reference evidence="1" key="1">
    <citation type="submission" date="2020-11" db="EMBL/GenBank/DDBJ databases">
        <authorList>
            <person name="Davenport K.M."/>
            <person name="Bickhart D.M."/>
            <person name="Smith T.P.L."/>
            <person name="Murdoch B.M."/>
            <person name="Rosen B.D."/>
        </authorList>
    </citation>
    <scope>NUCLEOTIDE SEQUENCE [LARGE SCALE GENOMIC DNA]</scope>
    <source>
        <strain evidence="1">OAR_USU_Benz2616</strain>
    </source>
</reference>